<gene>
    <name evidence="4" type="ORF">BD410DRAFT_743521</name>
</gene>
<reference evidence="4 5" key="1">
    <citation type="submission" date="2018-06" db="EMBL/GenBank/DDBJ databases">
        <title>A transcriptomic atlas of mushroom development highlights an independent origin of complex multicellularity.</title>
        <authorList>
            <consortium name="DOE Joint Genome Institute"/>
            <person name="Krizsan K."/>
            <person name="Almasi E."/>
            <person name="Merenyi Z."/>
            <person name="Sahu N."/>
            <person name="Viragh M."/>
            <person name="Koszo T."/>
            <person name="Mondo S."/>
            <person name="Kiss B."/>
            <person name="Balint B."/>
            <person name="Kues U."/>
            <person name="Barry K."/>
            <person name="Hegedus J.C."/>
            <person name="Henrissat B."/>
            <person name="Johnson J."/>
            <person name="Lipzen A."/>
            <person name="Ohm R."/>
            <person name="Nagy I."/>
            <person name="Pangilinan J."/>
            <person name="Yan J."/>
            <person name="Xiong Y."/>
            <person name="Grigoriev I.V."/>
            <person name="Hibbett D.S."/>
            <person name="Nagy L.G."/>
        </authorList>
    </citation>
    <scope>NUCLEOTIDE SEQUENCE [LARGE SCALE GENOMIC DNA]</scope>
    <source>
        <strain evidence="4 5">SZMC22713</strain>
    </source>
</reference>
<dbReference type="PANTHER" id="PTHR15228">
    <property type="entry name" value="SPERMATHECAL PHYSIOLOGY VARIANT"/>
    <property type="match status" value="1"/>
</dbReference>
<dbReference type="GO" id="GO:0005938">
    <property type="term" value="C:cell cortex"/>
    <property type="evidence" value="ECO:0007669"/>
    <property type="project" value="TreeGrafter"/>
</dbReference>
<dbReference type="InterPro" id="IPR051025">
    <property type="entry name" value="RhoGAP"/>
</dbReference>
<dbReference type="InterPro" id="IPR008936">
    <property type="entry name" value="Rho_GTPase_activation_prot"/>
</dbReference>
<evidence type="ECO:0000259" key="3">
    <source>
        <dbReference type="PROSITE" id="PS50238"/>
    </source>
</evidence>
<dbReference type="GO" id="GO:0007165">
    <property type="term" value="P:signal transduction"/>
    <property type="evidence" value="ECO:0007669"/>
    <property type="project" value="InterPro"/>
</dbReference>
<dbReference type="GO" id="GO:0060237">
    <property type="term" value="P:regulation of fungal-type cell wall organization"/>
    <property type="evidence" value="ECO:0007669"/>
    <property type="project" value="TreeGrafter"/>
</dbReference>
<dbReference type="SUPFAM" id="SSF48350">
    <property type="entry name" value="GTPase activation domain, GAP"/>
    <property type="match status" value="1"/>
</dbReference>
<dbReference type="PANTHER" id="PTHR15228:SF25">
    <property type="entry name" value="F-BAR DOMAIN-CONTAINING PROTEIN"/>
    <property type="match status" value="1"/>
</dbReference>
<feature type="compositionally biased region" description="Basic and acidic residues" evidence="2">
    <location>
        <begin position="415"/>
        <end position="428"/>
    </location>
</feature>
<dbReference type="PROSITE" id="PS50238">
    <property type="entry name" value="RHOGAP"/>
    <property type="match status" value="1"/>
</dbReference>
<dbReference type="InterPro" id="IPR000198">
    <property type="entry name" value="RhoGAP_dom"/>
</dbReference>
<evidence type="ECO:0000313" key="4">
    <source>
        <dbReference type="EMBL" id="TDL25720.1"/>
    </source>
</evidence>
<dbReference type="Proteomes" id="UP000294933">
    <property type="component" value="Unassembled WGS sequence"/>
</dbReference>
<dbReference type="Pfam" id="PF00620">
    <property type="entry name" value="RhoGAP"/>
    <property type="match status" value="1"/>
</dbReference>
<dbReference type="OrthoDB" id="3196451at2759"/>
<evidence type="ECO:0000256" key="2">
    <source>
        <dbReference type="SAM" id="MobiDB-lite"/>
    </source>
</evidence>
<organism evidence="4 5">
    <name type="scientific">Rickenella mellea</name>
    <dbReference type="NCBI Taxonomy" id="50990"/>
    <lineage>
        <taxon>Eukaryota</taxon>
        <taxon>Fungi</taxon>
        <taxon>Dikarya</taxon>
        <taxon>Basidiomycota</taxon>
        <taxon>Agaricomycotina</taxon>
        <taxon>Agaricomycetes</taxon>
        <taxon>Hymenochaetales</taxon>
        <taxon>Rickenellaceae</taxon>
        <taxon>Rickenella</taxon>
    </lineage>
</organism>
<evidence type="ECO:0000256" key="1">
    <source>
        <dbReference type="ARBA" id="ARBA00022468"/>
    </source>
</evidence>
<dbReference type="EMBL" id="ML170163">
    <property type="protein sequence ID" value="TDL25720.1"/>
    <property type="molecule type" value="Genomic_DNA"/>
</dbReference>
<accession>A0A4Y7QFT2</accession>
<evidence type="ECO:0000313" key="5">
    <source>
        <dbReference type="Proteomes" id="UP000294933"/>
    </source>
</evidence>
<name>A0A4Y7QFT2_9AGAM</name>
<dbReference type="SMART" id="SM00324">
    <property type="entry name" value="RhoGAP"/>
    <property type="match status" value="1"/>
</dbReference>
<protein>
    <submittedName>
        <fullName evidence="4">Rho GTPase activation protein</fullName>
    </submittedName>
</protein>
<proteinExistence type="predicted"/>
<dbReference type="VEuPathDB" id="FungiDB:BD410DRAFT_743521"/>
<dbReference type="Gene3D" id="1.10.555.10">
    <property type="entry name" value="Rho GTPase activation protein"/>
    <property type="match status" value="1"/>
</dbReference>
<feature type="region of interest" description="Disordered" evidence="2">
    <location>
        <begin position="373"/>
        <end position="462"/>
    </location>
</feature>
<keyword evidence="5" id="KW-1185">Reference proteome</keyword>
<dbReference type="STRING" id="50990.A0A4Y7QFT2"/>
<sequence>MPVPTRDPPTKASLKAWWRQFTAGQKDKKAEQEHAEKSAYPHSCLRRCFCSAHPVFGVPLRESLHYASVQISTANADGELYVWGYIPVVVAKCGLYLKENATEVEGTFRISGSTKRMRDLQAVFERPPKYGKNLEWKAENYTTHDVASVFRRYLTQMPEPVIPHDLYDKVSPGRCVALPHSNQIAQFREALSKKRPTEEVIKTYKQLIRSMPRGNQYLLLYVLDLLSVFARKSDKNRMTATNLAVIFRPGLISHPDHEMSPKEHELSQRVLEFLIAHQDWFMLDIPPPPTSRQNSTVMSSPIPADDDDVHVMPSSEDEERSSAGSSGWKLVERGKKIGRRRTLSDHVASTSTSAGAATEAVQKAASVTILSPLKPSAGIGGKMERGELSPVAEQPPEGSLVRGASVTRSRTMPTRRKDSKDSDREERPQNVLKKQKRQSSGPPRRESTKADPNPTAADTHPS</sequence>
<dbReference type="AlphaFoldDB" id="A0A4Y7QFT2"/>
<keyword evidence="1" id="KW-0343">GTPase activation</keyword>
<dbReference type="GO" id="GO:0005096">
    <property type="term" value="F:GTPase activator activity"/>
    <property type="evidence" value="ECO:0007669"/>
    <property type="project" value="UniProtKB-KW"/>
</dbReference>
<feature type="region of interest" description="Disordered" evidence="2">
    <location>
        <begin position="287"/>
        <end position="327"/>
    </location>
</feature>
<feature type="domain" description="Rho-GAP" evidence="3">
    <location>
        <begin position="69"/>
        <end position="282"/>
    </location>
</feature>